<comment type="caution">
    <text evidence="1">The sequence shown here is derived from an EMBL/GenBank/DDBJ whole genome shotgun (WGS) entry which is preliminary data.</text>
</comment>
<sequence>MKSYKLREWQRLSKVSTHLSRPAATAHYWPPRDFIIAREVSLAAREVVIREKEASLDKQLSDLDSARGKLRQDRLALDKEEADVIQRSKAVSALFEKTMTCLKETKSTFETVNFYLDLMAVKRAEEARGKALQ</sequence>
<organism evidence="1 2">
    <name type="scientific">Gnomoniopsis smithogilvyi</name>
    <dbReference type="NCBI Taxonomy" id="1191159"/>
    <lineage>
        <taxon>Eukaryota</taxon>
        <taxon>Fungi</taxon>
        <taxon>Dikarya</taxon>
        <taxon>Ascomycota</taxon>
        <taxon>Pezizomycotina</taxon>
        <taxon>Sordariomycetes</taxon>
        <taxon>Sordariomycetidae</taxon>
        <taxon>Diaporthales</taxon>
        <taxon>Gnomoniaceae</taxon>
        <taxon>Gnomoniopsis</taxon>
    </lineage>
</organism>
<keyword evidence="2" id="KW-1185">Reference proteome</keyword>
<dbReference type="Proteomes" id="UP001140453">
    <property type="component" value="Unassembled WGS sequence"/>
</dbReference>
<gene>
    <name evidence="1" type="ORF">N0V93_008271</name>
</gene>
<dbReference type="OrthoDB" id="10676976at2759"/>
<evidence type="ECO:0000313" key="1">
    <source>
        <dbReference type="EMBL" id="KAJ4387673.1"/>
    </source>
</evidence>
<evidence type="ECO:0000313" key="2">
    <source>
        <dbReference type="Proteomes" id="UP001140453"/>
    </source>
</evidence>
<name>A0A9W8YMM0_9PEZI</name>
<protein>
    <submittedName>
        <fullName evidence="1">Uncharacterized protein</fullName>
    </submittedName>
</protein>
<proteinExistence type="predicted"/>
<dbReference type="EMBL" id="JAPEVB010000005">
    <property type="protein sequence ID" value="KAJ4387673.1"/>
    <property type="molecule type" value="Genomic_DNA"/>
</dbReference>
<reference evidence="1" key="1">
    <citation type="submission" date="2022-10" db="EMBL/GenBank/DDBJ databases">
        <title>Tapping the CABI collections for fungal endophytes: first genome assemblies for Collariella, Neodidymelliopsis, Ascochyta clinopodiicola, Didymella pomorum, Didymosphaeria variabile, Neocosmospora piperis and Neocucurbitaria cava.</title>
        <authorList>
            <person name="Hill R."/>
        </authorList>
    </citation>
    <scope>NUCLEOTIDE SEQUENCE</scope>
    <source>
        <strain evidence="1">IMI 355082</strain>
    </source>
</reference>
<accession>A0A9W8YMM0</accession>
<dbReference type="AlphaFoldDB" id="A0A9W8YMM0"/>